<gene>
    <name evidence="1" type="ORF">KUCAC02_021587</name>
</gene>
<organism evidence="1 2">
    <name type="scientific">Chaenocephalus aceratus</name>
    <name type="common">Blackfin icefish</name>
    <name type="synonym">Chaenichthys aceratus</name>
    <dbReference type="NCBI Taxonomy" id="36190"/>
    <lineage>
        <taxon>Eukaryota</taxon>
        <taxon>Metazoa</taxon>
        <taxon>Chordata</taxon>
        <taxon>Craniata</taxon>
        <taxon>Vertebrata</taxon>
        <taxon>Euteleostomi</taxon>
        <taxon>Actinopterygii</taxon>
        <taxon>Neopterygii</taxon>
        <taxon>Teleostei</taxon>
        <taxon>Neoteleostei</taxon>
        <taxon>Acanthomorphata</taxon>
        <taxon>Eupercaria</taxon>
        <taxon>Perciformes</taxon>
        <taxon>Notothenioidei</taxon>
        <taxon>Channichthyidae</taxon>
        <taxon>Chaenocephalus</taxon>
    </lineage>
</organism>
<dbReference type="EMBL" id="CM043790">
    <property type="protein sequence ID" value="KAI4825927.1"/>
    <property type="molecule type" value="Genomic_DNA"/>
</dbReference>
<keyword evidence="2" id="KW-1185">Reference proteome</keyword>
<comment type="caution">
    <text evidence="1">The sequence shown here is derived from an EMBL/GenBank/DDBJ whole genome shotgun (WGS) entry which is preliminary data.</text>
</comment>
<protein>
    <submittedName>
        <fullName evidence="1">Uncharacterized protein</fullName>
    </submittedName>
</protein>
<dbReference type="Proteomes" id="UP001057452">
    <property type="component" value="Chromosome 6"/>
</dbReference>
<accession>A0ACB9XH67</accession>
<name>A0ACB9XH67_CHAAC</name>
<sequence length="245" mass="27863">MEIKERFIEMCTVDTTTEECLELKHVYGQGYDGAANMSGMYKGLQARIRAHNEKALYVHCKAHCLNLVLRHAALVRCQQSLYPGQRVLELQQLWDTRWACREAALKALQRNLNAVLKLLDDIIDIDPPDLARGDAQMYRHAINFLFLLCLEIATPVFKVTAVASDPLQEEGLDHSTAYKVIDGVLRTLQTMTSEESFGEIFKCASEKAESLDIEVPTEVPETDIQIKHSEVIRIFKDMAPRRMLL</sequence>
<reference evidence="1" key="1">
    <citation type="submission" date="2022-05" db="EMBL/GenBank/DDBJ databases">
        <title>Chromosome-level genome of Chaenocephalus aceratus.</title>
        <authorList>
            <person name="Park H."/>
        </authorList>
    </citation>
    <scope>NUCLEOTIDE SEQUENCE</scope>
    <source>
        <strain evidence="1">KU_202001</strain>
    </source>
</reference>
<evidence type="ECO:0000313" key="1">
    <source>
        <dbReference type="EMBL" id="KAI4825927.1"/>
    </source>
</evidence>
<evidence type="ECO:0000313" key="2">
    <source>
        <dbReference type="Proteomes" id="UP001057452"/>
    </source>
</evidence>
<proteinExistence type="predicted"/>